<evidence type="ECO:0000313" key="3">
    <source>
        <dbReference type="EMBL" id="HJA04035.1"/>
    </source>
</evidence>
<dbReference type="PROSITE" id="PS51186">
    <property type="entry name" value="GNAT"/>
    <property type="match status" value="1"/>
</dbReference>
<evidence type="ECO:0000313" key="4">
    <source>
        <dbReference type="Proteomes" id="UP000824220"/>
    </source>
</evidence>
<protein>
    <submittedName>
        <fullName evidence="3">GNAT family N-acetyltransferase</fullName>
    </submittedName>
</protein>
<dbReference type="GO" id="GO:0016747">
    <property type="term" value="F:acyltransferase activity, transferring groups other than amino-acyl groups"/>
    <property type="evidence" value="ECO:0007669"/>
    <property type="project" value="InterPro"/>
</dbReference>
<dbReference type="EMBL" id="DXAM01000055">
    <property type="protein sequence ID" value="HJA04035.1"/>
    <property type="molecule type" value="Genomic_DNA"/>
</dbReference>
<evidence type="ECO:0000256" key="1">
    <source>
        <dbReference type="SAM" id="MobiDB-lite"/>
    </source>
</evidence>
<feature type="region of interest" description="Disordered" evidence="1">
    <location>
        <begin position="1"/>
        <end position="22"/>
    </location>
</feature>
<dbReference type="Proteomes" id="UP000824220">
    <property type="component" value="Unassembled WGS sequence"/>
</dbReference>
<accession>A0A9D2KGJ7</accession>
<gene>
    <name evidence="3" type="ORF">H9800_04170</name>
</gene>
<dbReference type="Gene3D" id="3.40.630.30">
    <property type="match status" value="1"/>
</dbReference>
<organism evidence="3 4">
    <name type="scientific">Candidatus Microbacterium stercoravium</name>
    <dbReference type="NCBI Taxonomy" id="2838697"/>
    <lineage>
        <taxon>Bacteria</taxon>
        <taxon>Bacillati</taxon>
        <taxon>Actinomycetota</taxon>
        <taxon>Actinomycetes</taxon>
        <taxon>Micrococcales</taxon>
        <taxon>Microbacteriaceae</taxon>
        <taxon>Microbacterium</taxon>
    </lineage>
</organism>
<dbReference type="CDD" id="cd04301">
    <property type="entry name" value="NAT_SF"/>
    <property type="match status" value="1"/>
</dbReference>
<name>A0A9D2KGJ7_9MICO</name>
<feature type="domain" description="N-acetyltransferase" evidence="2">
    <location>
        <begin position="111"/>
        <end position="248"/>
    </location>
</feature>
<dbReference type="InterPro" id="IPR000182">
    <property type="entry name" value="GNAT_dom"/>
</dbReference>
<dbReference type="InterPro" id="IPR013653">
    <property type="entry name" value="GCN5-like_dom"/>
</dbReference>
<reference evidence="3" key="1">
    <citation type="journal article" date="2021" name="PeerJ">
        <title>Extensive microbial diversity within the chicken gut microbiome revealed by metagenomics and culture.</title>
        <authorList>
            <person name="Gilroy R."/>
            <person name="Ravi A."/>
            <person name="Getino M."/>
            <person name="Pursley I."/>
            <person name="Horton D.L."/>
            <person name="Alikhan N.F."/>
            <person name="Baker D."/>
            <person name="Gharbi K."/>
            <person name="Hall N."/>
            <person name="Watson M."/>
            <person name="Adriaenssens E.M."/>
            <person name="Foster-Nyarko E."/>
            <person name="Jarju S."/>
            <person name="Secka A."/>
            <person name="Antonio M."/>
            <person name="Oren A."/>
            <person name="Chaudhuri R.R."/>
            <person name="La Ragione R."/>
            <person name="Hildebrand F."/>
            <person name="Pallen M.J."/>
        </authorList>
    </citation>
    <scope>NUCLEOTIDE SEQUENCE</scope>
    <source>
        <strain evidence="3">ChiHjej8B7-3636</strain>
    </source>
</reference>
<reference evidence="3" key="2">
    <citation type="submission" date="2021-04" db="EMBL/GenBank/DDBJ databases">
        <authorList>
            <person name="Gilroy R."/>
        </authorList>
    </citation>
    <scope>NUCLEOTIDE SEQUENCE</scope>
    <source>
        <strain evidence="3">ChiHjej8B7-3636</strain>
    </source>
</reference>
<dbReference type="InterPro" id="IPR016181">
    <property type="entry name" value="Acyl_CoA_acyltransferase"/>
</dbReference>
<proteinExistence type="predicted"/>
<sequence>MFEFTPRPAAAHHAQEAGPDTHVLDSPAWSALTGEHARFAEGDDFAKRYPEDVSPFVGVVAWDEPRIWASLIELFGHDADVSLSHFAGELPQGWTETRRGDGVQLIATDRVTGRPFDEAIELGDDDVDDMLAIVARNQPGPFRARTHQLGRYVGVRRGGRLVAMAGERLHPRGFTEISAVSVDEDVRRQGLASALTLDIAYGIRQRGDVPFLHASAANTGALATYESLGFRLRRTVTFLQARTPAAAA</sequence>
<dbReference type="Pfam" id="PF08445">
    <property type="entry name" value="FR47"/>
    <property type="match status" value="1"/>
</dbReference>
<comment type="caution">
    <text evidence="3">The sequence shown here is derived from an EMBL/GenBank/DDBJ whole genome shotgun (WGS) entry which is preliminary data.</text>
</comment>
<dbReference type="AlphaFoldDB" id="A0A9D2KGJ7"/>
<dbReference type="SUPFAM" id="SSF55729">
    <property type="entry name" value="Acyl-CoA N-acyltransferases (Nat)"/>
    <property type="match status" value="1"/>
</dbReference>
<evidence type="ECO:0000259" key="2">
    <source>
        <dbReference type="PROSITE" id="PS51186"/>
    </source>
</evidence>